<dbReference type="GO" id="GO:0046872">
    <property type="term" value="F:metal ion binding"/>
    <property type="evidence" value="ECO:0007669"/>
    <property type="project" value="UniProtKB-KW"/>
</dbReference>
<feature type="domain" description="Cysteine-rich" evidence="6">
    <location>
        <begin position="3"/>
        <end position="48"/>
    </location>
</feature>
<keyword evidence="3" id="KW-0677">Repeat</keyword>
<evidence type="ECO:0000256" key="5">
    <source>
        <dbReference type="ARBA" id="ARBA00023014"/>
    </source>
</evidence>
<keyword evidence="4" id="KW-0408">Iron</keyword>
<keyword evidence="2" id="KW-0479">Metal-binding</keyword>
<dbReference type="GO" id="GO:0016491">
    <property type="term" value="F:oxidoreductase activity"/>
    <property type="evidence" value="ECO:0007669"/>
    <property type="project" value="UniProtKB-ARBA"/>
</dbReference>
<feature type="domain" description="Cysteine-rich" evidence="6">
    <location>
        <begin position="83"/>
        <end position="166"/>
    </location>
</feature>
<accession>A0A937X730</accession>
<evidence type="ECO:0000256" key="1">
    <source>
        <dbReference type="ARBA" id="ARBA00022485"/>
    </source>
</evidence>
<dbReference type="PANTHER" id="PTHR32479">
    <property type="entry name" value="GLYCOLATE OXIDASE IRON-SULFUR SUBUNIT"/>
    <property type="match status" value="1"/>
</dbReference>
<keyword evidence="5" id="KW-0411">Iron-sulfur</keyword>
<organism evidence="7 8">
    <name type="scientific">Candidatus Tanganyikabacteria bacterium</name>
    <dbReference type="NCBI Taxonomy" id="2961651"/>
    <lineage>
        <taxon>Bacteria</taxon>
        <taxon>Bacillati</taxon>
        <taxon>Candidatus Sericytochromatia</taxon>
        <taxon>Candidatus Tanganyikabacteria</taxon>
    </lineage>
</organism>
<keyword evidence="1" id="KW-0004">4Fe-4S</keyword>
<dbReference type="EMBL" id="VGJX01000337">
    <property type="protein sequence ID" value="MBM3274816.1"/>
    <property type="molecule type" value="Genomic_DNA"/>
</dbReference>
<evidence type="ECO:0000256" key="4">
    <source>
        <dbReference type="ARBA" id="ARBA00023004"/>
    </source>
</evidence>
<dbReference type="GO" id="GO:0051539">
    <property type="term" value="F:4 iron, 4 sulfur cluster binding"/>
    <property type="evidence" value="ECO:0007669"/>
    <property type="project" value="UniProtKB-KW"/>
</dbReference>
<name>A0A937X730_9BACT</name>
<dbReference type="InterPro" id="IPR004017">
    <property type="entry name" value="Cys_rich_dom"/>
</dbReference>
<comment type="caution">
    <text evidence="7">The sequence shown here is derived from an EMBL/GenBank/DDBJ whole genome shotgun (WGS) entry which is preliminary data.</text>
</comment>
<protein>
    <recommendedName>
        <fullName evidence="6">Cysteine-rich domain-containing protein</fullName>
    </recommendedName>
</protein>
<reference evidence="7 8" key="1">
    <citation type="submission" date="2019-03" db="EMBL/GenBank/DDBJ databases">
        <title>Lake Tanganyika Metagenome-Assembled Genomes (MAGs).</title>
        <authorList>
            <person name="Tran P."/>
        </authorList>
    </citation>
    <scope>NUCLEOTIDE SEQUENCE [LARGE SCALE GENOMIC DNA]</scope>
    <source>
        <strain evidence="7">K_DeepCast_65m_m2_236</strain>
    </source>
</reference>
<evidence type="ECO:0000256" key="3">
    <source>
        <dbReference type="ARBA" id="ARBA00022737"/>
    </source>
</evidence>
<dbReference type="PANTHER" id="PTHR32479:SF17">
    <property type="entry name" value="GLYCOLATE OXIDASE IRON-SULFUR SUBUNIT"/>
    <property type="match status" value="1"/>
</dbReference>
<feature type="non-terminal residue" evidence="7">
    <location>
        <position position="1"/>
    </location>
</feature>
<gene>
    <name evidence="7" type="ORF">FJZ00_06665</name>
</gene>
<evidence type="ECO:0000313" key="8">
    <source>
        <dbReference type="Proteomes" id="UP000703893"/>
    </source>
</evidence>
<dbReference type="Proteomes" id="UP000703893">
    <property type="component" value="Unassembled WGS sequence"/>
</dbReference>
<evidence type="ECO:0000256" key="2">
    <source>
        <dbReference type="ARBA" id="ARBA00022723"/>
    </source>
</evidence>
<evidence type="ECO:0000313" key="7">
    <source>
        <dbReference type="EMBL" id="MBM3274816.1"/>
    </source>
</evidence>
<dbReference type="AlphaFoldDB" id="A0A937X730"/>
<dbReference type="Pfam" id="PF02754">
    <property type="entry name" value="CCG"/>
    <property type="match status" value="2"/>
</dbReference>
<proteinExistence type="predicted"/>
<evidence type="ECO:0000259" key="6">
    <source>
        <dbReference type="Pfam" id="PF02754"/>
    </source>
</evidence>
<sequence length="191" mass="19995">GDAGCCGALQAHDGDAAGAARQAKATAAAFSDCDIVVTNTAGCGAAMKAYEDAAFARKVRDLSEVLLDADWRPARPTEAQVAAYHDPCHLSHGQGIRSQPRELLRRAGFRLVEVAEADYCCGGAGSYTLLQPDLADRLMRRKVANLAASAPACIVSANPSCLMQIRRGLAESGCDVPVLHLAEVLWASSSP</sequence>